<dbReference type="AlphaFoldDB" id="B0SZY5"/>
<accession>B0SZY5</accession>
<dbReference type="HOGENOM" id="CLU_2205312_0_0_5"/>
<evidence type="ECO:0000313" key="1">
    <source>
        <dbReference type="EMBL" id="ABZ72058.1"/>
    </source>
</evidence>
<protein>
    <submittedName>
        <fullName evidence="1">Uncharacterized protein</fullName>
    </submittedName>
</protein>
<dbReference type="OrthoDB" id="7191061at2"/>
<organism evidence="1">
    <name type="scientific">Caulobacter sp. (strain K31)</name>
    <dbReference type="NCBI Taxonomy" id="366602"/>
    <lineage>
        <taxon>Bacteria</taxon>
        <taxon>Pseudomonadati</taxon>
        <taxon>Pseudomonadota</taxon>
        <taxon>Alphaproteobacteria</taxon>
        <taxon>Caulobacterales</taxon>
        <taxon>Caulobacteraceae</taxon>
        <taxon>Caulobacter</taxon>
    </lineage>
</organism>
<sequence length="116" mass="12147" precursor="true">MTAALARRDLLAALFAATAGATLPDLARAAPDAKLFGDLDHAAAARIGKAWLAGRPATSSAALARRLFPSGRGPDALPALRRQAAEDFRRGTVFIHRGWRLSDTEGALFGLLALEG</sequence>
<dbReference type="PROSITE" id="PS51318">
    <property type="entry name" value="TAT"/>
    <property type="match status" value="1"/>
</dbReference>
<name>B0SZY5_CAUSK</name>
<dbReference type="KEGG" id="cak:Caul_2931"/>
<dbReference type="InterPro" id="IPR006311">
    <property type="entry name" value="TAT_signal"/>
</dbReference>
<proteinExistence type="predicted"/>
<reference evidence="1" key="1">
    <citation type="submission" date="2008-01" db="EMBL/GenBank/DDBJ databases">
        <title>Complete sequence of chromosome of Caulobacter sp. K31.</title>
        <authorList>
            <consortium name="US DOE Joint Genome Institute"/>
            <person name="Copeland A."/>
            <person name="Lucas S."/>
            <person name="Lapidus A."/>
            <person name="Barry K."/>
            <person name="Glavina del Rio T."/>
            <person name="Dalin E."/>
            <person name="Tice H."/>
            <person name="Pitluck S."/>
            <person name="Bruce D."/>
            <person name="Goodwin L."/>
            <person name="Thompson L.S."/>
            <person name="Brettin T."/>
            <person name="Detter J.C."/>
            <person name="Han C."/>
            <person name="Schmutz J."/>
            <person name="Larimer F."/>
            <person name="Land M."/>
            <person name="Hauser L."/>
            <person name="Kyrpides N."/>
            <person name="Kim E."/>
            <person name="Stephens C."/>
            <person name="Richardson P."/>
        </authorList>
    </citation>
    <scope>NUCLEOTIDE SEQUENCE [LARGE SCALE GENOMIC DNA]</scope>
    <source>
        <strain evidence="1">K31</strain>
    </source>
</reference>
<gene>
    <name evidence="1" type="ordered locus">Caul_2931</name>
</gene>
<dbReference type="STRING" id="366602.Caul_2931"/>
<dbReference type="EMBL" id="CP000927">
    <property type="protein sequence ID" value="ABZ72058.1"/>
    <property type="molecule type" value="Genomic_DNA"/>
</dbReference>